<keyword evidence="1" id="KW-0472">Membrane</keyword>
<feature type="transmembrane region" description="Helical" evidence="1">
    <location>
        <begin position="89"/>
        <end position="108"/>
    </location>
</feature>
<protein>
    <submittedName>
        <fullName evidence="2">Uncharacterized protein</fullName>
    </submittedName>
</protein>
<feature type="transmembrane region" description="Helical" evidence="1">
    <location>
        <begin position="120"/>
        <end position="138"/>
    </location>
</feature>
<evidence type="ECO:0000256" key="1">
    <source>
        <dbReference type="SAM" id="Phobius"/>
    </source>
</evidence>
<dbReference type="AlphaFoldDB" id="A0A1S8ABD5"/>
<dbReference type="EMBL" id="DF977567">
    <property type="protein sequence ID" value="GAW27387.1"/>
    <property type="molecule type" value="Genomic_DNA"/>
</dbReference>
<dbReference type="Proteomes" id="UP000054516">
    <property type="component" value="Unassembled WGS sequence"/>
</dbReference>
<keyword evidence="1" id="KW-1133">Transmembrane helix</keyword>
<organism evidence="2">
    <name type="scientific">Rosellinia necatrix</name>
    <name type="common">White root-rot fungus</name>
    <dbReference type="NCBI Taxonomy" id="77044"/>
    <lineage>
        <taxon>Eukaryota</taxon>
        <taxon>Fungi</taxon>
        <taxon>Dikarya</taxon>
        <taxon>Ascomycota</taxon>
        <taxon>Pezizomycotina</taxon>
        <taxon>Sordariomycetes</taxon>
        <taxon>Xylariomycetidae</taxon>
        <taxon>Xylariales</taxon>
        <taxon>Xylariaceae</taxon>
        <taxon>Rosellinia</taxon>
    </lineage>
</organism>
<feature type="transmembrane region" description="Helical" evidence="1">
    <location>
        <begin position="21"/>
        <end position="42"/>
    </location>
</feature>
<proteinExistence type="predicted"/>
<sequence length="227" mass="25722">MAIASWIRKRAVHHPIDPIQIINITIEFVLACTSLGLLLTVYPESFRETLWLIGGEAGWNSNPRLRIYFYANYKEPPEIAFIWTHSLDVVNIGASITSLAVALTRIFFAYFHMTARVSNAFYDLLLLALWAYSVSIQLSGDYSDPKHLSHRPWYLEKSCSQITPGYVKFCHLSKAAFALCVLSAIFYCSRVVFLALRVAYGCGKLEIFEGGAEHAYRKLVLSEDENL</sequence>
<reference evidence="2" key="1">
    <citation type="submission" date="2016-03" db="EMBL/GenBank/DDBJ databases">
        <title>Draft genome sequence of Rosellinia necatrix.</title>
        <authorList>
            <person name="Kanematsu S."/>
        </authorList>
    </citation>
    <scope>NUCLEOTIDE SEQUENCE [LARGE SCALE GENOMIC DNA]</scope>
    <source>
        <strain evidence="2">W97</strain>
    </source>
</reference>
<keyword evidence="3" id="KW-1185">Reference proteome</keyword>
<gene>
    <name evidence="2" type="ORF">SAMD00023353_12200120</name>
</gene>
<evidence type="ECO:0000313" key="2">
    <source>
        <dbReference type="EMBL" id="GAW27387.1"/>
    </source>
</evidence>
<feature type="transmembrane region" description="Helical" evidence="1">
    <location>
        <begin position="175"/>
        <end position="196"/>
    </location>
</feature>
<dbReference type="OrthoDB" id="5352400at2759"/>
<keyword evidence="1" id="KW-0812">Transmembrane</keyword>
<dbReference type="OMA" id="PSPHPWY"/>
<accession>A0A1S8ABD5</accession>
<evidence type="ECO:0000313" key="3">
    <source>
        <dbReference type="Proteomes" id="UP000054516"/>
    </source>
</evidence>
<name>A0A1S8ABD5_ROSNE</name>